<dbReference type="AlphaFoldDB" id="I7CIT9"/>
<dbReference type="HOGENOM" id="CLU_061463_3_2_14"/>
<keyword evidence="1 4" id="KW-0689">Ribosomal protein</keyword>
<evidence type="ECO:0000256" key="1">
    <source>
        <dbReference type="ARBA" id="ARBA00022980"/>
    </source>
</evidence>
<dbReference type="GO" id="GO:0005737">
    <property type="term" value="C:cytoplasm"/>
    <property type="evidence" value="ECO:0007669"/>
    <property type="project" value="UniProtKB-ARBA"/>
</dbReference>
<dbReference type="GO" id="GO:0019843">
    <property type="term" value="F:rRNA binding"/>
    <property type="evidence" value="ECO:0007669"/>
    <property type="project" value="UniProtKB-KW"/>
</dbReference>
<protein>
    <recommendedName>
        <fullName evidence="3 4">50S ribosomal protein L21</fullName>
    </recommendedName>
</protein>
<dbReference type="InterPro" id="IPR036164">
    <property type="entry name" value="bL21-like_sf"/>
</dbReference>
<organism evidence="5 6">
    <name type="scientific">Mycoplasma haematolamae (strain Purdue)</name>
    <dbReference type="NCBI Taxonomy" id="1212765"/>
    <lineage>
        <taxon>Bacteria</taxon>
        <taxon>Bacillati</taxon>
        <taxon>Mycoplasmatota</taxon>
        <taxon>Mollicutes</taxon>
        <taxon>Mycoplasmataceae</taxon>
        <taxon>Mycoplasma</taxon>
    </lineage>
</organism>
<keyword evidence="2 4" id="KW-0687">Ribonucleoprotein</keyword>
<dbReference type="SUPFAM" id="SSF141091">
    <property type="entry name" value="L21p-like"/>
    <property type="match status" value="1"/>
</dbReference>
<comment type="similarity">
    <text evidence="4">Belongs to the bacterial ribosomal protein bL21 family.</text>
</comment>
<dbReference type="Pfam" id="PF00829">
    <property type="entry name" value="Ribosomal_L21p"/>
    <property type="match status" value="1"/>
</dbReference>
<dbReference type="InterPro" id="IPR001787">
    <property type="entry name" value="Ribosomal_bL21"/>
</dbReference>
<dbReference type="PATRIC" id="fig|1212765.3.peg.236"/>
<dbReference type="KEGG" id="mhl:MHLP_01045"/>
<dbReference type="GO" id="GO:0005840">
    <property type="term" value="C:ribosome"/>
    <property type="evidence" value="ECO:0007669"/>
    <property type="project" value="UniProtKB-KW"/>
</dbReference>
<dbReference type="GO" id="GO:0006412">
    <property type="term" value="P:translation"/>
    <property type="evidence" value="ECO:0007669"/>
    <property type="project" value="InterPro"/>
</dbReference>
<evidence type="ECO:0000313" key="6">
    <source>
        <dbReference type="Proteomes" id="UP000006502"/>
    </source>
</evidence>
<keyword evidence="4" id="KW-0699">rRNA-binding</keyword>
<sequence length="110" mass="12850">MSKKEASTPNLCFEIKNKQYLCKVGDQLISDFFSDSKEGDELAFQNVLLWEDKVGNPYIPKLEVKCKVVKHIKNKKLHIIHIISQKRHRKRMGFRAKHTLLEVSEVKKLS</sequence>
<gene>
    <name evidence="5" type="primary">rplU</name>
    <name evidence="5" type="ordered locus">MHLP_01045</name>
</gene>
<dbReference type="InterPro" id="IPR028909">
    <property type="entry name" value="bL21-like"/>
</dbReference>
<accession>I7CIT9</accession>
<keyword evidence="6" id="KW-1185">Reference proteome</keyword>
<dbReference type="Proteomes" id="UP000006502">
    <property type="component" value="Chromosome"/>
</dbReference>
<reference evidence="5 6" key="1">
    <citation type="journal article" date="2012" name="J. Bacteriol.">
        <title>Genome Sequence of "Candidatus Mycoplasma haemolamae" Strain Purdue, a Red Blood Cell Pathogen of Alpacas (Vicugna pacos) and Llamas (Lama glama).</title>
        <authorList>
            <person name="Guimaraes A.M."/>
            <person name="Toth B."/>
            <person name="Santos A.P."/>
            <person name="do Nascimento N.C."/>
            <person name="Kritchevsky J.E."/>
            <person name="Messick J.B."/>
        </authorList>
    </citation>
    <scope>NUCLEOTIDE SEQUENCE [LARGE SCALE GENOMIC DNA]</scope>
    <source>
        <strain evidence="5 6">Purdue</strain>
    </source>
</reference>
<evidence type="ECO:0000256" key="2">
    <source>
        <dbReference type="ARBA" id="ARBA00023274"/>
    </source>
</evidence>
<comment type="function">
    <text evidence="4">This protein binds to 23S rRNA in the presence of protein L20.</text>
</comment>
<dbReference type="EMBL" id="CP003731">
    <property type="protein sequence ID" value="AFO51789.1"/>
    <property type="molecule type" value="Genomic_DNA"/>
</dbReference>
<reference evidence="6" key="2">
    <citation type="submission" date="2012-07" db="EMBL/GenBank/DDBJ databases">
        <title>Complete genome sequence of 'Candidatus Mycoplasma haemolamae'.</title>
        <authorList>
            <person name="Guimaraes A.M.S."/>
            <person name="Toth B."/>
            <person name="Santos A.P."/>
            <person name="Nascimento N.C."/>
            <person name="Sojka J.E."/>
            <person name="Messick J.B."/>
        </authorList>
    </citation>
    <scope>NUCLEOTIDE SEQUENCE [LARGE SCALE GENOMIC DNA]</scope>
    <source>
        <strain evidence="6">Purdue</strain>
    </source>
</reference>
<evidence type="ECO:0000256" key="4">
    <source>
        <dbReference type="RuleBase" id="RU000562"/>
    </source>
</evidence>
<name>I7CIT9_MYCHA</name>
<evidence type="ECO:0000256" key="3">
    <source>
        <dbReference type="ARBA" id="ARBA00035483"/>
    </source>
</evidence>
<dbReference type="OrthoDB" id="398941at2"/>
<evidence type="ECO:0000313" key="5">
    <source>
        <dbReference type="EMBL" id="AFO51789.1"/>
    </source>
</evidence>
<keyword evidence="4" id="KW-0694">RNA-binding</keyword>
<dbReference type="GO" id="GO:0003735">
    <property type="term" value="F:structural constituent of ribosome"/>
    <property type="evidence" value="ECO:0007669"/>
    <property type="project" value="InterPro"/>
</dbReference>
<proteinExistence type="inferred from homology"/>
<dbReference type="GO" id="GO:1990904">
    <property type="term" value="C:ribonucleoprotein complex"/>
    <property type="evidence" value="ECO:0007669"/>
    <property type="project" value="UniProtKB-KW"/>
</dbReference>
<dbReference type="STRING" id="1212765.MHLP_01045"/>
<dbReference type="NCBIfam" id="TIGR00061">
    <property type="entry name" value="L21"/>
    <property type="match status" value="1"/>
</dbReference>